<gene>
    <name evidence="1" type="ORF">LVIROSA_LOCUS23986</name>
</gene>
<protein>
    <submittedName>
        <fullName evidence="1">Uncharacterized protein</fullName>
    </submittedName>
</protein>
<name>A0AAU9NIV2_9ASTR</name>
<dbReference type="AlphaFoldDB" id="A0AAU9NIV2"/>
<reference evidence="1 2" key="1">
    <citation type="submission" date="2022-01" db="EMBL/GenBank/DDBJ databases">
        <authorList>
            <person name="Xiong W."/>
            <person name="Schranz E."/>
        </authorList>
    </citation>
    <scope>NUCLEOTIDE SEQUENCE [LARGE SCALE GENOMIC DNA]</scope>
</reference>
<keyword evidence="2" id="KW-1185">Reference proteome</keyword>
<comment type="caution">
    <text evidence="1">The sequence shown here is derived from an EMBL/GenBank/DDBJ whole genome shotgun (WGS) entry which is preliminary data.</text>
</comment>
<accession>A0AAU9NIV2</accession>
<evidence type="ECO:0000313" key="2">
    <source>
        <dbReference type="Proteomes" id="UP001157418"/>
    </source>
</evidence>
<sequence length="90" mass="10629">MLEPVLGFLPSQAHHELRSYVIHESESYLQLLSRSPSIFSTQITQIQLSSYEMLVGKWRCLKNNFCISGWTWKTANYIKEIKLLSQRLRR</sequence>
<organism evidence="1 2">
    <name type="scientific">Lactuca virosa</name>
    <dbReference type="NCBI Taxonomy" id="75947"/>
    <lineage>
        <taxon>Eukaryota</taxon>
        <taxon>Viridiplantae</taxon>
        <taxon>Streptophyta</taxon>
        <taxon>Embryophyta</taxon>
        <taxon>Tracheophyta</taxon>
        <taxon>Spermatophyta</taxon>
        <taxon>Magnoliopsida</taxon>
        <taxon>eudicotyledons</taxon>
        <taxon>Gunneridae</taxon>
        <taxon>Pentapetalae</taxon>
        <taxon>asterids</taxon>
        <taxon>campanulids</taxon>
        <taxon>Asterales</taxon>
        <taxon>Asteraceae</taxon>
        <taxon>Cichorioideae</taxon>
        <taxon>Cichorieae</taxon>
        <taxon>Lactucinae</taxon>
        <taxon>Lactuca</taxon>
    </lineage>
</organism>
<dbReference type="EMBL" id="CAKMRJ010004445">
    <property type="protein sequence ID" value="CAH1437679.1"/>
    <property type="molecule type" value="Genomic_DNA"/>
</dbReference>
<evidence type="ECO:0000313" key="1">
    <source>
        <dbReference type="EMBL" id="CAH1437679.1"/>
    </source>
</evidence>
<dbReference type="Proteomes" id="UP001157418">
    <property type="component" value="Unassembled WGS sequence"/>
</dbReference>
<proteinExistence type="predicted"/>